<gene>
    <name evidence="3" type="ORF">IAC32_05750</name>
</gene>
<dbReference type="PANTHER" id="PTHR10885">
    <property type="entry name" value="ISOPENTENYL-DIPHOSPHATE DELTA-ISOMERASE"/>
    <property type="match status" value="1"/>
</dbReference>
<proteinExistence type="predicted"/>
<dbReference type="InterPro" id="IPR015797">
    <property type="entry name" value="NUDIX_hydrolase-like_dom_sf"/>
</dbReference>
<evidence type="ECO:0000256" key="1">
    <source>
        <dbReference type="ARBA" id="ARBA00022801"/>
    </source>
</evidence>
<dbReference type="PROSITE" id="PS51462">
    <property type="entry name" value="NUDIX"/>
    <property type="match status" value="1"/>
</dbReference>
<name>A0A9D9EGH8_9BACT</name>
<dbReference type="PROSITE" id="PS00893">
    <property type="entry name" value="NUDIX_BOX"/>
    <property type="match status" value="1"/>
</dbReference>
<organism evidence="3 4">
    <name type="scientific">Candidatus Enterocola intestinipullorum</name>
    <dbReference type="NCBI Taxonomy" id="2840783"/>
    <lineage>
        <taxon>Bacteria</taxon>
        <taxon>Pseudomonadati</taxon>
        <taxon>Bacteroidota</taxon>
        <taxon>Bacteroidia</taxon>
        <taxon>Bacteroidales</taxon>
        <taxon>Candidatus Enterocola</taxon>
    </lineage>
</organism>
<dbReference type="InterPro" id="IPR000086">
    <property type="entry name" value="NUDIX_hydrolase_dom"/>
</dbReference>
<feature type="domain" description="Nudix hydrolase" evidence="2">
    <location>
        <begin position="30"/>
        <end position="164"/>
    </location>
</feature>
<evidence type="ECO:0000313" key="3">
    <source>
        <dbReference type="EMBL" id="MBO8447229.1"/>
    </source>
</evidence>
<reference evidence="3" key="2">
    <citation type="journal article" date="2021" name="PeerJ">
        <title>Extensive microbial diversity within the chicken gut microbiome revealed by metagenomics and culture.</title>
        <authorList>
            <person name="Gilroy R."/>
            <person name="Ravi A."/>
            <person name="Getino M."/>
            <person name="Pursley I."/>
            <person name="Horton D.L."/>
            <person name="Alikhan N.F."/>
            <person name="Baker D."/>
            <person name="Gharbi K."/>
            <person name="Hall N."/>
            <person name="Watson M."/>
            <person name="Adriaenssens E.M."/>
            <person name="Foster-Nyarko E."/>
            <person name="Jarju S."/>
            <person name="Secka A."/>
            <person name="Antonio M."/>
            <person name="Oren A."/>
            <person name="Chaudhuri R.R."/>
            <person name="La Ragione R."/>
            <person name="Hildebrand F."/>
            <person name="Pallen M.J."/>
        </authorList>
    </citation>
    <scope>NUCLEOTIDE SEQUENCE</scope>
    <source>
        <strain evidence="3">D3-1215</strain>
    </source>
</reference>
<dbReference type="Pfam" id="PF00293">
    <property type="entry name" value="NUDIX"/>
    <property type="match status" value="1"/>
</dbReference>
<dbReference type="PANTHER" id="PTHR10885:SF0">
    <property type="entry name" value="ISOPENTENYL-DIPHOSPHATE DELTA-ISOMERASE"/>
    <property type="match status" value="1"/>
</dbReference>
<sequence length="168" mass="19323">MKEEFFPLVDETGRVTGKASRKECHCGSFLLHPVVHLHVFDTKGRLLLQKRSMAKDIQPGRWDTAVGGHIDYGETIEQALRREAMEELGISEFNPARAFSYPFRSNVEYELINSFYTVYEGKLHPDPVELDDCGYWETAEIRQNIGQGVFTPNFEMEFSKLEEMGIVK</sequence>
<dbReference type="SUPFAM" id="SSF55811">
    <property type="entry name" value="Nudix"/>
    <property type="match status" value="1"/>
</dbReference>
<accession>A0A9D9EGH8</accession>
<dbReference type="GO" id="GO:0016787">
    <property type="term" value="F:hydrolase activity"/>
    <property type="evidence" value="ECO:0007669"/>
    <property type="project" value="UniProtKB-KW"/>
</dbReference>
<dbReference type="InterPro" id="IPR020084">
    <property type="entry name" value="NUDIX_hydrolase_CS"/>
</dbReference>
<dbReference type="CDD" id="cd04692">
    <property type="entry name" value="NUDIX_Hydrolase"/>
    <property type="match status" value="1"/>
</dbReference>
<dbReference type="EMBL" id="JADIMR010000087">
    <property type="protein sequence ID" value="MBO8447229.1"/>
    <property type="molecule type" value="Genomic_DNA"/>
</dbReference>
<evidence type="ECO:0000259" key="2">
    <source>
        <dbReference type="PROSITE" id="PS51462"/>
    </source>
</evidence>
<evidence type="ECO:0000313" key="4">
    <source>
        <dbReference type="Proteomes" id="UP000823637"/>
    </source>
</evidence>
<comment type="caution">
    <text evidence="3">The sequence shown here is derived from an EMBL/GenBank/DDBJ whole genome shotgun (WGS) entry which is preliminary data.</text>
</comment>
<dbReference type="AlphaFoldDB" id="A0A9D9EGH8"/>
<reference evidence="3" key="1">
    <citation type="submission" date="2020-10" db="EMBL/GenBank/DDBJ databases">
        <authorList>
            <person name="Gilroy R."/>
        </authorList>
    </citation>
    <scope>NUCLEOTIDE SEQUENCE</scope>
    <source>
        <strain evidence="3">D3-1215</strain>
    </source>
</reference>
<dbReference type="Gene3D" id="3.90.79.10">
    <property type="entry name" value="Nucleoside Triphosphate Pyrophosphohydrolase"/>
    <property type="match status" value="1"/>
</dbReference>
<protein>
    <submittedName>
        <fullName evidence="3">NUDIX domain-containing protein</fullName>
    </submittedName>
</protein>
<keyword evidence="1" id="KW-0378">Hydrolase</keyword>
<dbReference type="Proteomes" id="UP000823637">
    <property type="component" value="Unassembled WGS sequence"/>
</dbReference>